<evidence type="ECO:0000313" key="1">
    <source>
        <dbReference type="EMBL" id="KAG4411767.1"/>
    </source>
</evidence>
<organism evidence="1 2">
    <name type="scientific">Cadophora malorum</name>
    <dbReference type="NCBI Taxonomy" id="108018"/>
    <lineage>
        <taxon>Eukaryota</taxon>
        <taxon>Fungi</taxon>
        <taxon>Dikarya</taxon>
        <taxon>Ascomycota</taxon>
        <taxon>Pezizomycotina</taxon>
        <taxon>Leotiomycetes</taxon>
        <taxon>Helotiales</taxon>
        <taxon>Ploettnerulaceae</taxon>
        <taxon>Cadophora</taxon>
    </lineage>
</organism>
<gene>
    <name evidence="1" type="ORF">IFR04_015105</name>
</gene>
<keyword evidence="2" id="KW-1185">Reference proteome</keyword>
<evidence type="ECO:0000313" key="2">
    <source>
        <dbReference type="Proteomes" id="UP000664132"/>
    </source>
</evidence>
<dbReference type="OrthoDB" id="10576086at2759"/>
<sequence>MSLAGQYFVQALHDPLLTPLTPWLQIRSSHFSSSSANEKIEVIDFDIKAQAWNPRLVRLESNIPGFEEMDMQVPEHDEGNEDGSDATCEEKVKKWLEILQAPMANSGKNAMIKRVALLDENLLIRKVQQRARGVAYAGQLGMSFHDFSSTKTVFPDHPNSKEQEAEEVADEVSDAIILQATWSFSYPCLREPEPTDRNTVGGRRRRFESEWAGRIAHAMVDGVVGWVHGDDERRAGIPFWRALKERGLVYDREGYPTENGSSGTFRFRSWGGDE</sequence>
<comment type="caution">
    <text evidence="1">The sequence shown here is derived from an EMBL/GenBank/DDBJ whole genome shotgun (WGS) entry which is preliminary data.</text>
</comment>
<feature type="non-terminal residue" evidence="1">
    <location>
        <position position="274"/>
    </location>
</feature>
<protein>
    <submittedName>
        <fullName evidence="1">Uncharacterized protein</fullName>
    </submittedName>
</protein>
<dbReference type="EMBL" id="JAFJYH010000442">
    <property type="protein sequence ID" value="KAG4411767.1"/>
    <property type="molecule type" value="Genomic_DNA"/>
</dbReference>
<reference evidence="1" key="1">
    <citation type="submission" date="2021-02" db="EMBL/GenBank/DDBJ databases">
        <title>Genome sequence Cadophora malorum strain M34.</title>
        <authorList>
            <person name="Stefanovic E."/>
            <person name="Vu D."/>
            <person name="Scully C."/>
            <person name="Dijksterhuis J."/>
            <person name="Roader J."/>
            <person name="Houbraken J."/>
        </authorList>
    </citation>
    <scope>NUCLEOTIDE SEQUENCE</scope>
    <source>
        <strain evidence="1">M34</strain>
    </source>
</reference>
<dbReference type="Proteomes" id="UP000664132">
    <property type="component" value="Unassembled WGS sequence"/>
</dbReference>
<dbReference type="AlphaFoldDB" id="A0A8H7T3P5"/>
<name>A0A8H7T3P5_9HELO</name>
<accession>A0A8H7T3P5</accession>
<proteinExistence type="predicted"/>